<accession>A0A0F9JRB4</accession>
<evidence type="ECO:0000313" key="1">
    <source>
        <dbReference type="EMBL" id="KKM72439.1"/>
    </source>
</evidence>
<gene>
    <name evidence="1" type="ORF">LCGC14_1420540</name>
</gene>
<dbReference type="AlphaFoldDB" id="A0A0F9JRB4"/>
<dbReference type="EMBL" id="LAZR01009471">
    <property type="protein sequence ID" value="KKM72439.1"/>
    <property type="molecule type" value="Genomic_DNA"/>
</dbReference>
<name>A0A0F9JRB4_9ZZZZ</name>
<protein>
    <submittedName>
        <fullName evidence="1">Uncharacterized protein</fullName>
    </submittedName>
</protein>
<proteinExistence type="predicted"/>
<reference evidence="1" key="1">
    <citation type="journal article" date="2015" name="Nature">
        <title>Complex archaea that bridge the gap between prokaryotes and eukaryotes.</title>
        <authorList>
            <person name="Spang A."/>
            <person name="Saw J.H."/>
            <person name="Jorgensen S.L."/>
            <person name="Zaremba-Niedzwiedzka K."/>
            <person name="Martijn J."/>
            <person name="Lind A.E."/>
            <person name="van Eijk R."/>
            <person name="Schleper C."/>
            <person name="Guy L."/>
            <person name="Ettema T.J."/>
        </authorList>
    </citation>
    <scope>NUCLEOTIDE SEQUENCE</scope>
</reference>
<organism evidence="1">
    <name type="scientific">marine sediment metagenome</name>
    <dbReference type="NCBI Taxonomy" id="412755"/>
    <lineage>
        <taxon>unclassified sequences</taxon>
        <taxon>metagenomes</taxon>
        <taxon>ecological metagenomes</taxon>
    </lineage>
</organism>
<sequence>MQRLKDFYMRASVWIRALMLAGGLLVALSSVGAGLFGIGWWASSVHSRLVKIEGRIVILDAKIEKLLEKNGIRMAERDGP</sequence>
<comment type="caution">
    <text evidence="1">The sequence shown here is derived from an EMBL/GenBank/DDBJ whole genome shotgun (WGS) entry which is preliminary data.</text>
</comment>